<dbReference type="Proteomes" id="UP000070366">
    <property type="component" value="Unassembled WGS sequence"/>
</dbReference>
<evidence type="ECO:0000256" key="3">
    <source>
        <dbReference type="SAM" id="SignalP"/>
    </source>
</evidence>
<dbReference type="InterPro" id="IPR028081">
    <property type="entry name" value="Leu-bd"/>
</dbReference>
<protein>
    <recommendedName>
        <fullName evidence="4">Leucine-binding protein domain-containing protein</fullName>
    </recommendedName>
</protein>
<gene>
    <name evidence="5" type="ORF">HMPREF3293_02845</name>
</gene>
<evidence type="ECO:0000256" key="2">
    <source>
        <dbReference type="ARBA" id="ARBA00022729"/>
    </source>
</evidence>
<evidence type="ECO:0000256" key="1">
    <source>
        <dbReference type="ARBA" id="ARBA00010062"/>
    </source>
</evidence>
<sequence length="386" mass="42785">MKRVFTLLLCVLLAAMPLVGCTGESGQLDADKIRIALVCREGMDYNVSRYQKGMEMALGEYEGPYQVTVETHGLDTMDFEGSMEMIESLADDPDITAVVTMQDYEVINAAARVMNDSGKALFAVQGYYDETVQEGYNTFFPFSLNAEHLGYAIGLYAFEAGARRVGCIHSGTEFELDEIVGFGRAMTMVNQADNETDTGYIELGSSLSEPFGSVEFSQEMATWKALGIDTAYVPYYRSLWGADILCAVRNAQPDMRLLTCFTLGSQATVDMLEDIEGAVMPAFYPVDQSAEYKEWAKRYEEKYGETPENEAVQGYDIANLVIENYDGDNKRLADNLRKNAGNAAGIAGNIVPDLLQGLSEPDYDVENPYDYEYLMVKDGKLVHTEP</sequence>
<feature type="domain" description="Leucine-binding protein" evidence="4">
    <location>
        <begin position="80"/>
        <end position="322"/>
    </location>
</feature>
<reference evidence="5 6" key="1">
    <citation type="submission" date="2016-02" db="EMBL/GenBank/DDBJ databases">
        <authorList>
            <person name="Wen L."/>
            <person name="He K."/>
            <person name="Yang H."/>
        </authorList>
    </citation>
    <scope>NUCLEOTIDE SEQUENCE [LARGE SCALE GENOMIC DNA]</scope>
    <source>
        <strain evidence="5 6">DSM 22607</strain>
    </source>
</reference>
<dbReference type="OrthoDB" id="9783240at2"/>
<organism evidence="5 6">
    <name type="scientific">Christensenella minuta</name>
    <dbReference type="NCBI Taxonomy" id="626937"/>
    <lineage>
        <taxon>Bacteria</taxon>
        <taxon>Bacillati</taxon>
        <taxon>Bacillota</taxon>
        <taxon>Clostridia</taxon>
        <taxon>Christensenellales</taxon>
        <taxon>Christensenellaceae</taxon>
        <taxon>Christensenella</taxon>
    </lineage>
</organism>
<dbReference type="Gene3D" id="3.40.50.2300">
    <property type="match status" value="2"/>
</dbReference>
<dbReference type="InterPro" id="IPR028082">
    <property type="entry name" value="Peripla_BP_I"/>
</dbReference>
<dbReference type="STRING" id="626937.HMPREF3293_02845"/>
<dbReference type="KEGG" id="cmiu:B1H56_02740"/>
<accession>A0A136Q0I1</accession>
<dbReference type="EMBL" id="LSZW01000065">
    <property type="protein sequence ID" value="KXK64201.1"/>
    <property type="molecule type" value="Genomic_DNA"/>
</dbReference>
<dbReference type="SUPFAM" id="SSF53822">
    <property type="entry name" value="Periplasmic binding protein-like I"/>
    <property type="match status" value="1"/>
</dbReference>
<evidence type="ECO:0000313" key="5">
    <source>
        <dbReference type="EMBL" id="KXK64201.1"/>
    </source>
</evidence>
<dbReference type="RefSeq" id="WP_066521388.1">
    <property type="nucleotide sequence ID" value="NZ_CABMOF010000005.1"/>
</dbReference>
<comment type="similarity">
    <text evidence="1">Belongs to the leucine-binding protein family.</text>
</comment>
<comment type="caution">
    <text evidence="5">The sequence shown here is derived from an EMBL/GenBank/DDBJ whole genome shotgun (WGS) entry which is preliminary data.</text>
</comment>
<proteinExistence type="inferred from homology"/>
<dbReference type="Pfam" id="PF13458">
    <property type="entry name" value="Peripla_BP_6"/>
    <property type="match status" value="1"/>
</dbReference>
<evidence type="ECO:0000259" key="4">
    <source>
        <dbReference type="Pfam" id="PF13458"/>
    </source>
</evidence>
<keyword evidence="2 3" id="KW-0732">Signal</keyword>
<feature type="signal peptide" evidence="3">
    <location>
        <begin position="1"/>
        <end position="20"/>
    </location>
</feature>
<evidence type="ECO:0000313" key="6">
    <source>
        <dbReference type="Proteomes" id="UP000070366"/>
    </source>
</evidence>
<keyword evidence="6" id="KW-1185">Reference proteome</keyword>
<dbReference type="AlphaFoldDB" id="A0A136Q0I1"/>
<feature type="chain" id="PRO_5038412202" description="Leucine-binding protein domain-containing protein" evidence="3">
    <location>
        <begin position="21"/>
        <end position="386"/>
    </location>
</feature>
<name>A0A136Q0I1_9FIRM</name>